<comment type="catalytic activity">
    <reaction evidence="3">
        <text>a long-chain fatty acyl-CoA + H2O = a long-chain fatty acid + CoA + H(+)</text>
        <dbReference type="Rhea" id="RHEA:67680"/>
        <dbReference type="ChEBI" id="CHEBI:15377"/>
        <dbReference type="ChEBI" id="CHEBI:15378"/>
        <dbReference type="ChEBI" id="CHEBI:57287"/>
        <dbReference type="ChEBI" id="CHEBI:57560"/>
        <dbReference type="ChEBI" id="CHEBI:83139"/>
    </reaction>
</comment>
<organism evidence="9 10">
    <name type="scientific">Bradyrhizobium betae</name>
    <dbReference type="NCBI Taxonomy" id="244734"/>
    <lineage>
        <taxon>Bacteria</taxon>
        <taxon>Pseudomonadati</taxon>
        <taxon>Pseudomonadota</taxon>
        <taxon>Alphaproteobacteria</taxon>
        <taxon>Hyphomicrobiales</taxon>
        <taxon>Nitrobacteraceae</taxon>
        <taxon>Bradyrhizobium</taxon>
    </lineage>
</organism>
<dbReference type="InterPro" id="IPR003736">
    <property type="entry name" value="PAAI_dom"/>
</dbReference>
<dbReference type="NCBIfam" id="TIGR00369">
    <property type="entry name" value="unchar_dom_1"/>
    <property type="match status" value="1"/>
</dbReference>
<feature type="domain" description="Thioesterase" evidence="8">
    <location>
        <begin position="54"/>
        <end position="129"/>
    </location>
</feature>
<dbReference type="PANTHER" id="PTHR43240">
    <property type="entry name" value="1,4-DIHYDROXY-2-NAPHTHOYL-COA THIOESTERASE 1"/>
    <property type="match status" value="1"/>
</dbReference>
<evidence type="ECO:0000259" key="8">
    <source>
        <dbReference type="Pfam" id="PF03061"/>
    </source>
</evidence>
<dbReference type="AlphaFoldDB" id="A0A5P6P3Q0"/>
<evidence type="ECO:0000313" key="10">
    <source>
        <dbReference type="Proteomes" id="UP000325641"/>
    </source>
</evidence>
<keyword evidence="1" id="KW-0378">Hydrolase</keyword>
<dbReference type="KEGG" id="bbet:F8237_11585"/>
<evidence type="ECO:0000256" key="6">
    <source>
        <dbReference type="ARBA" id="ARBA00040062"/>
    </source>
</evidence>
<comment type="catalytic activity">
    <reaction evidence="2">
        <text>a fatty acyl-CoA + H2O = a fatty acid + CoA + H(+)</text>
        <dbReference type="Rhea" id="RHEA:16781"/>
        <dbReference type="ChEBI" id="CHEBI:15377"/>
        <dbReference type="ChEBI" id="CHEBI:15378"/>
        <dbReference type="ChEBI" id="CHEBI:28868"/>
        <dbReference type="ChEBI" id="CHEBI:57287"/>
        <dbReference type="ChEBI" id="CHEBI:77636"/>
        <dbReference type="EC" id="3.1.2.20"/>
    </reaction>
</comment>
<evidence type="ECO:0000256" key="7">
    <source>
        <dbReference type="ARBA" id="ARBA00048062"/>
    </source>
</evidence>
<dbReference type="EMBL" id="CP044543">
    <property type="protein sequence ID" value="QFI72982.1"/>
    <property type="molecule type" value="Genomic_DNA"/>
</dbReference>
<sequence>MAVFEPKNPGYRAAAAAMFDGQLAMRTLGIVIVRLAPGDVELAMPHSPAFTQQNGFIHAGIITAGLDNACGVAAFTLMPPEADILTVEFKTTLLAPARGERFVFKADVVKPGRTLTFCEARAFAEHDGKTTLIATMTGTLMAMLPRQAPRSSQTSPAVRGD</sequence>
<comment type="similarity">
    <text evidence="4">Belongs to the YigI thioesterase family.</text>
</comment>
<proteinExistence type="inferred from homology"/>
<evidence type="ECO:0000256" key="3">
    <source>
        <dbReference type="ARBA" id="ARBA00036002"/>
    </source>
</evidence>
<dbReference type="PANTHER" id="PTHR43240:SF20">
    <property type="entry name" value="MEDIUM_LONG-CHAIN ACYL-COA THIOESTERASE YIGI"/>
    <property type="match status" value="1"/>
</dbReference>
<comment type="catalytic activity">
    <reaction evidence="7">
        <text>a medium-chain fatty acyl-CoA + H2O = a medium-chain fatty acid + CoA + H(+)</text>
        <dbReference type="Rhea" id="RHEA:68184"/>
        <dbReference type="ChEBI" id="CHEBI:15377"/>
        <dbReference type="ChEBI" id="CHEBI:15378"/>
        <dbReference type="ChEBI" id="CHEBI:57287"/>
        <dbReference type="ChEBI" id="CHEBI:59558"/>
        <dbReference type="ChEBI" id="CHEBI:90546"/>
    </reaction>
</comment>
<dbReference type="Gene3D" id="3.10.129.10">
    <property type="entry name" value="Hotdog Thioesterase"/>
    <property type="match status" value="1"/>
</dbReference>
<dbReference type="GO" id="GO:0047617">
    <property type="term" value="F:fatty acyl-CoA hydrolase activity"/>
    <property type="evidence" value="ECO:0007669"/>
    <property type="project" value="UniProtKB-EC"/>
</dbReference>
<reference evidence="10" key="1">
    <citation type="submission" date="2019-10" db="EMBL/GenBank/DDBJ databases">
        <title>Complete Genome Sequence of Bradyrhizobium betae type strain PL7HG1T.</title>
        <authorList>
            <person name="Bromfield E.S.P."/>
            <person name="Cloutier S."/>
        </authorList>
    </citation>
    <scope>NUCLEOTIDE SEQUENCE [LARGE SCALE GENOMIC DNA]</scope>
    <source>
        <strain evidence="10">PL7HG1</strain>
    </source>
</reference>
<evidence type="ECO:0000256" key="5">
    <source>
        <dbReference type="ARBA" id="ARBA00038894"/>
    </source>
</evidence>
<evidence type="ECO:0000256" key="2">
    <source>
        <dbReference type="ARBA" id="ARBA00035880"/>
    </source>
</evidence>
<evidence type="ECO:0000256" key="1">
    <source>
        <dbReference type="ARBA" id="ARBA00022801"/>
    </source>
</evidence>
<dbReference type="InterPro" id="IPR006683">
    <property type="entry name" value="Thioestr_dom"/>
</dbReference>
<protein>
    <recommendedName>
        <fullName evidence="6">Medium/long-chain acyl-CoA thioesterase YigI</fullName>
        <ecNumber evidence="5">3.1.2.20</ecNumber>
    </recommendedName>
</protein>
<dbReference type="CDD" id="cd03443">
    <property type="entry name" value="PaaI_thioesterase"/>
    <property type="match status" value="1"/>
</dbReference>
<dbReference type="OrthoDB" id="9806185at2"/>
<accession>A0A5P6P3Q0</accession>
<dbReference type="InterPro" id="IPR029069">
    <property type="entry name" value="HotDog_dom_sf"/>
</dbReference>
<dbReference type="RefSeq" id="WP_151644734.1">
    <property type="nucleotide sequence ID" value="NZ_CP044543.1"/>
</dbReference>
<evidence type="ECO:0000256" key="4">
    <source>
        <dbReference type="ARBA" id="ARBA00038381"/>
    </source>
</evidence>
<dbReference type="EC" id="3.1.2.20" evidence="5"/>
<gene>
    <name evidence="9" type="ORF">F8237_11585</name>
</gene>
<name>A0A5P6P3Q0_9BRAD</name>
<evidence type="ECO:0000313" key="9">
    <source>
        <dbReference type="EMBL" id="QFI72982.1"/>
    </source>
</evidence>
<dbReference type="Pfam" id="PF03061">
    <property type="entry name" value="4HBT"/>
    <property type="match status" value="1"/>
</dbReference>
<dbReference type="Proteomes" id="UP000325641">
    <property type="component" value="Chromosome"/>
</dbReference>
<dbReference type="SUPFAM" id="SSF54637">
    <property type="entry name" value="Thioesterase/thiol ester dehydrase-isomerase"/>
    <property type="match status" value="1"/>
</dbReference>